<evidence type="ECO:0000256" key="2">
    <source>
        <dbReference type="SAM" id="MobiDB-lite"/>
    </source>
</evidence>
<evidence type="ECO:0000259" key="3">
    <source>
        <dbReference type="PROSITE" id="PS50115"/>
    </source>
</evidence>
<dbReference type="WBParaSite" id="ECPE_0000760501-mRNA-1">
    <property type="protein sequence ID" value="ECPE_0000760501-mRNA-1"/>
    <property type="gene ID" value="ECPE_0000760501"/>
</dbReference>
<accession>A0A183AKV4</accession>
<evidence type="ECO:0000313" key="4">
    <source>
        <dbReference type="WBParaSite" id="ECPE_0000760501-mRNA-1"/>
    </source>
</evidence>
<sequence>LNNAMQEEFQRAMNGDVSTVTPDFQQVSGGDTNCRTNHVSGSNNNNAATVAVPDFDTGQTRFTFHSMAPRAESAGGESLGDSLPGSEHDLLDSSSPTSRSRGSRSSRLGSADALSTDIAQPSAFPTELKGRALRASIQSGLRWRCPGNAVCADCDRPDPEWVSVNLGVLICLECCGAHRELGVHCSRTQSLLMDDLSTNQLLVNTAMVECGSLWGLGIGR</sequence>
<dbReference type="Pfam" id="PF01412">
    <property type="entry name" value="ArfGap"/>
    <property type="match status" value="1"/>
</dbReference>
<keyword evidence="1" id="KW-0479">Metal-binding</keyword>
<dbReference type="GO" id="GO:0008270">
    <property type="term" value="F:zinc ion binding"/>
    <property type="evidence" value="ECO:0007669"/>
    <property type="project" value="UniProtKB-KW"/>
</dbReference>
<reference evidence="4" key="1">
    <citation type="submission" date="2016-06" db="UniProtKB">
        <authorList>
            <consortium name="WormBaseParasite"/>
        </authorList>
    </citation>
    <scope>IDENTIFICATION</scope>
</reference>
<name>A0A183AKV4_9TREM</name>
<dbReference type="PROSITE" id="PS50115">
    <property type="entry name" value="ARFGAP"/>
    <property type="match status" value="1"/>
</dbReference>
<dbReference type="InterPro" id="IPR001164">
    <property type="entry name" value="ArfGAP_dom"/>
</dbReference>
<dbReference type="AlphaFoldDB" id="A0A183AKV4"/>
<feature type="compositionally biased region" description="Low complexity" evidence="2">
    <location>
        <begin position="92"/>
        <end position="115"/>
    </location>
</feature>
<protein>
    <submittedName>
        <fullName evidence="4">Arf-GAP domain-containing protein</fullName>
    </submittedName>
</protein>
<dbReference type="SUPFAM" id="SSF57863">
    <property type="entry name" value="ArfGap/RecO-like zinc finger"/>
    <property type="match status" value="1"/>
</dbReference>
<feature type="domain" description="Arf-GAP" evidence="3">
    <location>
        <begin position="127"/>
        <end position="201"/>
    </location>
</feature>
<feature type="region of interest" description="Disordered" evidence="2">
    <location>
        <begin position="26"/>
        <end position="48"/>
    </location>
</feature>
<keyword evidence="1" id="KW-0863">Zinc-finger</keyword>
<evidence type="ECO:0000256" key="1">
    <source>
        <dbReference type="PROSITE-ProRule" id="PRU00288"/>
    </source>
</evidence>
<dbReference type="InterPro" id="IPR037278">
    <property type="entry name" value="ARFGAP/RecO"/>
</dbReference>
<dbReference type="InterPro" id="IPR038508">
    <property type="entry name" value="ArfGAP_dom_sf"/>
</dbReference>
<dbReference type="SMART" id="SM00105">
    <property type="entry name" value="ArfGap"/>
    <property type="match status" value="1"/>
</dbReference>
<dbReference type="GO" id="GO:0005096">
    <property type="term" value="F:GTPase activator activity"/>
    <property type="evidence" value="ECO:0007669"/>
    <property type="project" value="InterPro"/>
</dbReference>
<dbReference type="PRINTS" id="PR00405">
    <property type="entry name" value="REVINTRACTNG"/>
</dbReference>
<dbReference type="PANTHER" id="PTHR45854">
    <property type="entry name" value="ASAP FAMILY MEMBER"/>
    <property type="match status" value="1"/>
</dbReference>
<feature type="region of interest" description="Disordered" evidence="2">
    <location>
        <begin position="70"/>
        <end position="116"/>
    </location>
</feature>
<keyword evidence="1" id="KW-0862">Zinc</keyword>
<dbReference type="Gene3D" id="1.10.220.150">
    <property type="entry name" value="Arf GTPase activating protein"/>
    <property type="match status" value="1"/>
</dbReference>
<proteinExistence type="predicted"/>
<organism evidence="4">
    <name type="scientific">Echinostoma caproni</name>
    <dbReference type="NCBI Taxonomy" id="27848"/>
    <lineage>
        <taxon>Eukaryota</taxon>
        <taxon>Metazoa</taxon>
        <taxon>Spiralia</taxon>
        <taxon>Lophotrochozoa</taxon>
        <taxon>Platyhelminthes</taxon>
        <taxon>Trematoda</taxon>
        <taxon>Digenea</taxon>
        <taxon>Plagiorchiida</taxon>
        <taxon>Echinostomata</taxon>
        <taxon>Echinostomatoidea</taxon>
        <taxon>Echinostomatidae</taxon>
        <taxon>Echinostoma</taxon>
    </lineage>
</organism>
<dbReference type="InterPro" id="IPR043593">
    <property type="entry name" value="ASAP"/>
</dbReference>
<dbReference type="PANTHER" id="PTHR45854:SF3">
    <property type="entry name" value="ARFGAP WITH SH3 DOMAIN, ANK REPEAT AND PH DOMAIN-CONTAINING PROTEIN"/>
    <property type="match status" value="1"/>
</dbReference>